<evidence type="ECO:0000313" key="11">
    <source>
        <dbReference type="EMBL" id="KAL0580944.1"/>
    </source>
</evidence>
<evidence type="ECO:0000256" key="5">
    <source>
        <dbReference type="ARBA" id="ARBA00022989"/>
    </source>
</evidence>
<keyword evidence="6" id="KW-0406">Ion transport</keyword>
<keyword evidence="3" id="KW-0813">Transport</keyword>
<dbReference type="PANTHER" id="PTHR31503">
    <property type="entry name" value="VACUOLAR CALCIUM ION TRANSPORTER"/>
    <property type="match status" value="1"/>
</dbReference>
<evidence type="ECO:0000256" key="7">
    <source>
        <dbReference type="ARBA" id="ARBA00023136"/>
    </source>
</evidence>
<evidence type="ECO:0000313" key="12">
    <source>
        <dbReference type="Proteomes" id="UP001465976"/>
    </source>
</evidence>
<dbReference type="Gene3D" id="1.20.1420.30">
    <property type="entry name" value="NCX, central ion-binding region"/>
    <property type="match status" value="1"/>
</dbReference>
<evidence type="ECO:0000256" key="8">
    <source>
        <dbReference type="SAM" id="MobiDB-lite"/>
    </source>
</evidence>
<name>A0ABR3FZX8_9AGAR</name>
<evidence type="ECO:0000256" key="9">
    <source>
        <dbReference type="SAM" id="Phobius"/>
    </source>
</evidence>
<gene>
    <name evidence="11" type="ORF">V5O48_001036</name>
</gene>
<dbReference type="InterPro" id="IPR044880">
    <property type="entry name" value="NCX_ion-bd_dom_sf"/>
</dbReference>
<feature type="transmembrane region" description="Helical" evidence="9">
    <location>
        <begin position="154"/>
        <end position="173"/>
    </location>
</feature>
<evidence type="ECO:0000256" key="4">
    <source>
        <dbReference type="ARBA" id="ARBA00022692"/>
    </source>
</evidence>
<feature type="region of interest" description="Disordered" evidence="8">
    <location>
        <begin position="1"/>
        <end position="41"/>
    </location>
</feature>
<keyword evidence="4 9" id="KW-0812">Transmembrane</keyword>
<comment type="similarity">
    <text evidence="2">Belongs to the Ca(2+):cation antiporter (CaCA) (TC 2.A.19) family.</text>
</comment>
<feature type="transmembrane region" description="Helical" evidence="9">
    <location>
        <begin position="248"/>
        <end position="270"/>
    </location>
</feature>
<keyword evidence="5 9" id="KW-1133">Transmembrane helix</keyword>
<evidence type="ECO:0000259" key="10">
    <source>
        <dbReference type="Pfam" id="PF01699"/>
    </source>
</evidence>
<dbReference type="InterPro" id="IPR004837">
    <property type="entry name" value="NaCa_Exmemb"/>
</dbReference>
<protein>
    <recommendedName>
        <fullName evidence="10">Sodium/calcium exchanger membrane region domain-containing protein</fullName>
    </recommendedName>
</protein>
<organism evidence="11 12">
    <name type="scientific">Marasmius crinis-equi</name>
    <dbReference type="NCBI Taxonomy" id="585013"/>
    <lineage>
        <taxon>Eukaryota</taxon>
        <taxon>Fungi</taxon>
        <taxon>Dikarya</taxon>
        <taxon>Basidiomycota</taxon>
        <taxon>Agaricomycotina</taxon>
        <taxon>Agaricomycetes</taxon>
        <taxon>Agaricomycetidae</taxon>
        <taxon>Agaricales</taxon>
        <taxon>Marasmiineae</taxon>
        <taxon>Marasmiaceae</taxon>
        <taxon>Marasmius</taxon>
    </lineage>
</organism>
<dbReference type="InterPro" id="IPR004713">
    <property type="entry name" value="CaH_exchang"/>
</dbReference>
<feature type="domain" description="Sodium/calcium exchanger membrane region" evidence="10">
    <location>
        <begin position="122"/>
        <end position="262"/>
    </location>
</feature>
<evidence type="ECO:0000256" key="2">
    <source>
        <dbReference type="ARBA" id="ARBA00008170"/>
    </source>
</evidence>
<keyword evidence="12" id="KW-1185">Reference proteome</keyword>
<dbReference type="Pfam" id="PF01699">
    <property type="entry name" value="Na_Ca_ex"/>
    <property type="match status" value="1"/>
</dbReference>
<comment type="caution">
    <text evidence="11">The sequence shown here is derived from an EMBL/GenBank/DDBJ whole genome shotgun (WGS) entry which is preliminary data.</text>
</comment>
<comment type="subcellular location">
    <subcellularLocation>
        <location evidence="1">Endomembrane system</location>
        <topology evidence="1">Multi-pass membrane protein</topology>
    </subcellularLocation>
</comment>
<evidence type="ECO:0000256" key="6">
    <source>
        <dbReference type="ARBA" id="ARBA00023065"/>
    </source>
</evidence>
<feature type="compositionally biased region" description="Basic residues" evidence="8">
    <location>
        <begin position="9"/>
        <end position="19"/>
    </location>
</feature>
<feature type="transmembrane region" description="Helical" evidence="9">
    <location>
        <begin position="116"/>
        <end position="134"/>
    </location>
</feature>
<evidence type="ECO:0000256" key="1">
    <source>
        <dbReference type="ARBA" id="ARBA00004127"/>
    </source>
</evidence>
<dbReference type="Proteomes" id="UP001465976">
    <property type="component" value="Unassembled WGS sequence"/>
</dbReference>
<keyword evidence="7 9" id="KW-0472">Membrane</keyword>
<dbReference type="EMBL" id="JBAHYK010000019">
    <property type="protein sequence ID" value="KAL0580944.1"/>
    <property type="molecule type" value="Genomic_DNA"/>
</dbReference>
<dbReference type="PANTHER" id="PTHR31503:SF20">
    <property type="entry name" value="CA(2+)_H(+) EXCHANGER, PUTATIVE (EUROFUNG)-RELATED"/>
    <property type="match status" value="1"/>
</dbReference>
<sequence length="285" mass="30877">MAFRSEKAKFKRRLSRSHVPRPDTPRRPYQTGPRPLYLDAGVAPSASEVTLAKLEGARIPEDAAGGSPNASSLTIDVKTPIDATPQPKELHVQYADPVPHHSEKGPSTEVHREPEISWFLIVVSLLCVTAAVGFTADSLVESMDGISKTIDKSWIALVLLPAVSSIAECSTAIGSSVENQLSMSINVAVGSSIQTAFFVFPLMVNVAWAMGKPLSLLVDPFDAIVLYISVQTMGHVVGDGKSNWLEGAILICLYVIIAVSLWFYPGALYLPFRLHSSELFIIEFS</sequence>
<accession>A0ABR3FZX8</accession>
<reference evidence="11 12" key="1">
    <citation type="submission" date="2024-02" db="EMBL/GenBank/DDBJ databases">
        <title>A draft genome for the cacao thread blight pathogen Marasmius crinis-equi.</title>
        <authorList>
            <person name="Cohen S.P."/>
            <person name="Baruah I.K."/>
            <person name="Amoako-Attah I."/>
            <person name="Bukari Y."/>
            <person name="Meinhardt L.W."/>
            <person name="Bailey B.A."/>
        </authorList>
    </citation>
    <scope>NUCLEOTIDE SEQUENCE [LARGE SCALE GENOMIC DNA]</scope>
    <source>
        <strain evidence="11 12">GH-76</strain>
    </source>
</reference>
<feature type="transmembrane region" description="Helical" evidence="9">
    <location>
        <begin position="185"/>
        <end position="210"/>
    </location>
</feature>
<evidence type="ECO:0000256" key="3">
    <source>
        <dbReference type="ARBA" id="ARBA00022448"/>
    </source>
</evidence>
<proteinExistence type="inferred from homology"/>